<evidence type="ECO:0000256" key="4">
    <source>
        <dbReference type="ARBA" id="ARBA00022475"/>
    </source>
</evidence>
<comment type="similarity">
    <text evidence="2 8">Belongs to the nucleobase:cation symporter-2 (NCS2) (TC 2.A.40) family. Azg-like subfamily.</text>
</comment>
<sequence length="496" mass="52342">MEKLFKLKQYGTNVRTEVLAGITTFFTMAYIIFVNPSILQNAGTQDNPFNPQGIFVATIIASVVGTLVMAFFANVPYALAPGMGLNAFFTYTVCGVMGFTWQEGLAMVLICGIVNIIITVTGLRKLIIRAMPPILQSAVGGGIGLFVAYIGIKDAGLLKFTSDPGKYALLPSKTVIADASAVPALVNFSNPSVQLALIGVAIILILMALKVKGSILIGIISTTILCMIEIACGVDPHIFFPSLGENIKTASDFFGTISISPAAIGKSIASVQDTAFKMDFVGLFENHNKVLLALTAIIGFVLTDIFDALGTFIGTGRRTGIFDAEDEKLLMTSKGVKSRLDRALFADLSATITGAFVGTSNTTTFVESSAGIAEGGRTGLTSVVTAILFAICLVFSPVISIVPSAATAPALIVVGILMISAISDIDWNNFEDAAVAFITVAFMPFAYSITTGISLGFITYILIKIVKGKAKEVHPIMYGAGVLFIINFISLAINKL</sequence>
<gene>
    <name evidence="10" type="ORF">CCDG5_1884</name>
</gene>
<evidence type="ECO:0000256" key="9">
    <source>
        <dbReference type="SAM" id="Phobius"/>
    </source>
</evidence>
<keyword evidence="7 8" id="KW-0472">Membrane</keyword>
<keyword evidence="11" id="KW-1185">Reference proteome</keyword>
<evidence type="ECO:0000256" key="5">
    <source>
        <dbReference type="ARBA" id="ARBA00022692"/>
    </source>
</evidence>
<keyword evidence="6 8" id="KW-1133">Transmembrane helix</keyword>
<evidence type="ECO:0000313" key="10">
    <source>
        <dbReference type="EMBL" id="CDZ24980.1"/>
    </source>
</evidence>
<dbReference type="PANTHER" id="PTHR43337:SF1">
    <property type="entry name" value="XANTHINE_URACIL PERMEASE C887.17-RELATED"/>
    <property type="match status" value="1"/>
</dbReference>
<dbReference type="EMBL" id="LM995447">
    <property type="protein sequence ID" value="CDZ24980.1"/>
    <property type="molecule type" value="Genomic_DNA"/>
</dbReference>
<feature type="transmembrane region" description="Helical" evidence="9">
    <location>
        <begin position="79"/>
        <end position="99"/>
    </location>
</feature>
<dbReference type="STRING" id="29343.CCDG5_1884"/>
<dbReference type="KEGG" id="ccel:CCDG5_1884"/>
<feature type="transmembrane region" description="Helical" evidence="9">
    <location>
        <begin position="216"/>
        <end position="239"/>
    </location>
</feature>
<evidence type="ECO:0000256" key="3">
    <source>
        <dbReference type="ARBA" id="ARBA00022448"/>
    </source>
</evidence>
<dbReference type="PATRIC" id="fig|29343.3.peg.1978"/>
<proteinExistence type="inferred from homology"/>
<protein>
    <submittedName>
        <fullName evidence="10">Permease</fullName>
    </submittedName>
</protein>
<feature type="transmembrane region" description="Helical" evidence="9">
    <location>
        <begin position="192"/>
        <end position="209"/>
    </location>
</feature>
<reference evidence="11" key="1">
    <citation type="submission" date="2014-07" db="EMBL/GenBank/DDBJ databases">
        <authorList>
            <person name="Wibberg D."/>
        </authorList>
    </citation>
    <scope>NUCLEOTIDE SEQUENCE [LARGE SCALE GENOMIC DNA]</scope>
    <source>
        <strain evidence="11">DG5</strain>
    </source>
</reference>
<dbReference type="OrthoDB" id="9808458at2"/>
<name>A0A078KUX4_9FIRM</name>
<feature type="transmembrane region" description="Helical" evidence="9">
    <location>
        <begin position="105"/>
        <end position="123"/>
    </location>
</feature>
<feature type="transmembrane region" description="Helical" evidence="9">
    <location>
        <begin position="135"/>
        <end position="152"/>
    </location>
</feature>
<dbReference type="PIRSF" id="PIRSF005353">
    <property type="entry name" value="PbuG"/>
    <property type="match status" value="1"/>
</dbReference>
<accession>A0A078KUX4</accession>
<feature type="transmembrane region" description="Helical" evidence="9">
    <location>
        <begin position="435"/>
        <end position="463"/>
    </location>
</feature>
<organism evidence="10 11">
    <name type="scientific">[Clostridium] cellulosi</name>
    <dbReference type="NCBI Taxonomy" id="29343"/>
    <lineage>
        <taxon>Bacteria</taxon>
        <taxon>Bacillati</taxon>
        <taxon>Bacillota</taxon>
        <taxon>Clostridia</taxon>
        <taxon>Eubacteriales</taxon>
        <taxon>Oscillospiraceae</taxon>
        <taxon>Oscillospiraceae incertae sedis</taxon>
    </lineage>
</organism>
<keyword evidence="4 8" id="KW-1003">Cell membrane</keyword>
<evidence type="ECO:0000256" key="2">
    <source>
        <dbReference type="ARBA" id="ARBA00005697"/>
    </source>
</evidence>
<evidence type="ECO:0000256" key="7">
    <source>
        <dbReference type="ARBA" id="ARBA00023136"/>
    </source>
</evidence>
<feature type="transmembrane region" description="Helical" evidence="9">
    <location>
        <begin position="475"/>
        <end position="493"/>
    </location>
</feature>
<dbReference type="PANTHER" id="PTHR43337">
    <property type="entry name" value="XANTHINE/URACIL PERMEASE C887.17-RELATED"/>
    <property type="match status" value="1"/>
</dbReference>
<comment type="subcellular location">
    <subcellularLocation>
        <location evidence="1 8">Cell membrane</location>
        <topology evidence="1 8">Multi-pass membrane protein</topology>
    </subcellularLocation>
</comment>
<feature type="transmembrane region" description="Helical" evidence="9">
    <location>
        <begin position="53"/>
        <end position="72"/>
    </location>
</feature>
<dbReference type="Pfam" id="PF00860">
    <property type="entry name" value="Xan_ur_permease"/>
    <property type="match status" value="1"/>
</dbReference>
<dbReference type="Proteomes" id="UP000032431">
    <property type="component" value="Chromosome I"/>
</dbReference>
<dbReference type="InterPro" id="IPR045018">
    <property type="entry name" value="Azg-like"/>
</dbReference>
<dbReference type="HOGENOM" id="CLU_024508_0_1_9"/>
<feature type="transmembrane region" description="Helical" evidence="9">
    <location>
        <begin position="290"/>
        <end position="309"/>
    </location>
</feature>
<evidence type="ECO:0000256" key="6">
    <source>
        <dbReference type="ARBA" id="ARBA00022989"/>
    </source>
</evidence>
<evidence type="ECO:0000256" key="8">
    <source>
        <dbReference type="PIRNR" id="PIRNR005353"/>
    </source>
</evidence>
<feature type="transmembrane region" description="Helical" evidence="9">
    <location>
        <begin position="380"/>
        <end position="399"/>
    </location>
</feature>
<keyword evidence="5 8" id="KW-0812">Transmembrane</keyword>
<evidence type="ECO:0000256" key="1">
    <source>
        <dbReference type="ARBA" id="ARBA00004651"/>
    </source>
</evidence>
<dbReference type="InterPro" id="IPR006043">
    <property type="entry name" value="NCS2"/>
</dbReference>
<evidence type="ECO:0000313" key="11">
    <source>
        <dbReference type="Proteomes" id="UP000032431"/>
    </source>
</evidence>
<dbReference type="GO" id="GO:0005345">
    <property type="term" value="F:purine nucleobase transmembrane transporter activity"/>
    <property type="evidence" value="ECO:0007669"/>
    <property type="project" value="TreeGrafter"/>
</dbReference>
<feature type="transmembrane region" description="Helical" evidence="9">
    <location>
        <begin position="406"/>
        <end position="423"/>
    </location>
</feature>
<feature type="transmembrane region" description="Helical" evidence="9">
    <location>
        <begin position="343"/>
        <end position="360"/>
    </location>
</feature>
<dbReference type="AlphaFoldDB" id="A0A078KUX4"/>
<keyword evidence="3 8" id="KW-0813">Transport</keyword>
<dbReference type="InterPro" id="IPR026033">
    <property type="entry name" value="Azg-like_bact_archaea"/>
</dbReference>
<feature type="transmembrane region" description="Helical" evidence="9">
    <location>
        <begin position="12"/>
        <end position="33"/>
    </location>
</feature>
<dbReference type="GO" id="GO:0005886">
    <property type="term" value="C:plasma membrane"/>
    <property type="evidence" value="ECO:0007669"/>
    <property type="project" value="UniProtKB-SubCell"/>
</dbReference>